<accession>A0ABS7G3W7</accession>
<reference evidence="1 2" key="1">
    <citation type="submission" date="2021-07" db="EMBL/GenBank/DDBJ databases">
        <title>Actinomadura sp. PM05-2 isolated from lichen.</title>
        <authorList>
            <person name="Somphong A."/>
            <person name="Phongsopitanun W."/>
            <person name="Tanasupawat S."/>
            <person name="Peongsungnone V."/>
        </authorList>
    </citation>
    <scope>NUCLEOTIDE SEQUENCE [LARGE SCALE GENOMIC DNA]</scope>
    <source>
        <strain evidence="1 2">PM05-2</strain>
    </source>
</reference>
<sequence>MITVEHVERLLDSADPDAALVVVGGAAKVVSGAGDDAGYVVTDRADLVESLAGRERTPEVLEVLARELDTAVGELGG</sequence>
<evidence type="ECO:0000313" key="2">
    <source>
        <dbReference type="Proteomes" id="UP000774570"/>
    </source>
</evidence>
<keyword evidence="2" id="KW-1185">Reference proteome</keyword>
<protein>
    <submittedName>
        <fullName evidence="1">Uncharacterized protein</fullName>
    </submittedName>
</protein>
<proteinExistence type="predicted"/>
<name>A0ABS7G3W7_9ACTN</name>
<evidence type="ECO:0000313" key="1">
    <source>
        <dbReference type="EMBL" id="MBW8487397.1"/>
    </source>
</evidence>
<comment type="caution">
    <text evidence="1">The sequence shown here is derived from an EMBL/GenBank/DDBJ whole genome shotgun (WGS) entry which is preliminary data.</text>
</comment>
<organism evidence="1 2">
    <name type="scientific">Actinomadura parmotrematis</name>
    <dbReference type="NCBI Taxonomy" id="2864039"/>
    <lineage>
        <taxon>Bacteria</taxon>
        <taxon>Bacillati</taxon>
        <taxon>Actinomycetota</taxon>
        <taxon>Actinomycetes</taxon>
        <taxon>Streptosporangiales</taxon>
        <taxon>Thermomonosporaceae</taxon>
        <taxon>Actinomadura</taxon>
    </lineage>
</organism>
<dbReference type="RefSeq" id="WP_220170637.1">
    <property type="nucleotide sequence ID" value="NZ_JAIBOA010000034.1"/>
</dbReference>
<dbReference type="EMBL" id="JAIBOA010000034">
    <property type="protein sequence ID" value="MBW8487397.1"/>
    <property type="molecule type" value="Genomic_DNA"/>
</dbReference>
<gene>
    <name evidence="1" type="ORF">K1Y72_33940</name>
</gene>
<dbReference type="Proteomes" id="UP000774570">
    <property type="component" value="Unassembled WGS sequence"/>
</dbReference>